<sequence length="287" mass="32926">MDISELKGDLDELYHNRSSYWVRDIPYFKNSHSKILWKLGPVFTERETYGNDDIYKTYMTEACGTCVATQLEGPNPGVQGIAKIRMQIPDDPGNPSSTKPQHGSSRVGFDFYNHDTLTKLGCTCTPKLLDCVLLIQKEGDPLPGGFFFFLVMERLPGRNLVNFADLPMSERDQVRLAFAKSIREFYTFRFMHNDPNRRNLMWDPENKKCYIIDLEDAYEINDEEEPTKFMPELHYREWGLAGPEINCHMYGLDPMVPHDGKCIEGPDDETLEKMATDAAGNELVFGK</sequence>
<dbReference type="VEuPathDB" id="FungiDB:EMCG_01447"/>
<dbReference type="OrthoDB" id="4207132at2759"/>
<reference evidence="2" key="1">
    <citation type="journal article" date="2015" name="PLoS Genet.">
        <title>The dynamic genome and transcriptome of the human fungal pathogen Blastomyces and close relative Emmonsia.</title>
        <authorList>
            <person name="Munoz J.F."/>
            <person name="Gauthier G.M."/>
            <person name="Desjardins C.A."/>
            <person name="Gallo J.E."/>
            <person name="Holder J."/>
            <person name="Sullivan T.D."/>
            <person name="Marty A.J."/>
            <person name="Carmen J.C."/>
            <person name="Chen Z."/>
            <person name="Ding L."/>
            <person name="Gujja S."/>
            <person name="Magrini V."/>
            <person name="Misas E."/>
            <person name="Mitreva M."/>
            <person name="Priest M."/>
            <person name="Saif S."/>
            <person name="Whiston E.A."/>
            <person name="Young S."/>
            <person name="Zeng Q."/>
            <person name="Goldman W.E."/>
            <person name="Mardis E.R."/>
            <person name="Taylor J.W."/>
            <person name="McEwen J.G."/>
            <person name="Clay O.K."/>
            <person name="Klein B.S."/>
            <person name="Cuomo C.A."/>
        </authorList>
    </citation>
    <scope>NUCLEOTIDE SEQUENCE [LARGE SCALE GENOMIC DNA]</scope>
    <source>
        <strain evidence="2">UAMH 3008</strain>
    </source>
</reference>
<dbReference type="AlphaFoldDB" id="A0A0G2I1G7"/>
<evidence type="ECO:0000313" key="1">
    <source>
        <dbReference type="EMBL" id="KKZ64223.1"/>
    </source>
</evidence>
<organism evidence="1 2">
    <name type="scientific">[Emmonsia] crescens</name>
    <dbReference type="NCBI Taxonomy" id="73230"/>
    <lineage>
        <taxon>Eukaryota</taxon>
        <taxon>Fungi</taxon>
        <taxon>Dikarya</taxon>
        <taxon>Ascomycota</taxon>
        <taxon>Pezizomycotina</taxon>
        <taxon>Eurotiomycetes</taxon>
        <taxon>Eurotiomycetidae</taxon>
        <taxon>Onygenales</taxon>
        <taxon>Ajellomycetaceae</taxon>
        <taxon>Emergomyces</taxon>
    </lineage>
</organism>
<dbReference type="InterPro" id="IPR011009">
    <property type="entry name" value="Kinase-like_dom_sf"/>
</dbReference>
<proteinExistence type="predicted"/>
<dbReference type="SUPFAM" id="SSF56112">
    <property type="entry name" value="Protein kinase-like (PK-like)"/>
    <property type="match status" value="1"/>
</dbReference>
<gene>
    <name evidence="1" type="ORF">EMCG_01447</name>
</gene>
<protein>
    <submittedName>
        <fullName evidence="1">Uncharacterized protein</fullName>
    </submittedName>
</protein>
<dbReference type="Proteomes" id="UP000034164">
    <property type="component" value="Unassembled WGS sequence"/>
</dbReference>
<comment type="caution">
    <text evidence="1">The sequence shown here is derived from an EMBL/GenBank/DDBJ whole genome shotgun (WGS) entry which is preliminary data.</text>
</comment>
<dbReference type="Gene3D" id="1.10.510.10">
    <property type="entry name" value="Transferase(Phosphotransferase) domain 1"/>
    <property type="match status" value="1"/>
</dbReference>
<evidence type="ECO:0000313" key="2">
    <source>
        <dbReference type="Proteomes" id="UP000034164"/>
    </source>
</evidence>
<dbReference type="EMBL" id="LCZI01000837">
    <property type="protein sequence ID" value="KKZ64223.1"/>
    <property type="molecule type" value="Genomic_DNA"/>
</dbReference>
<name>A0A0G2I1G7_9EURO</name>
<accession>A0A0G2I1G7</accession>